<comment type="caution">
    <text evidence="1">The sequence shown here is derived from an EMBL/GenBank/DDBJ whole genome shotgun (WGS) entry which is preliminary data.</text>
</comment>
<gene>
    <name evidence="1" type="ORF">S01H1_10881</name>
</gene>
<proteinExistence type="predicted"/>
<name>X0S1Z5_9ZZZZ</name>
<dbReference type="EMBL" id="BARS01005547">
    <property type="protein sequence ID" value="GAF75064.1"/>
    <property type="molecule type" value="Genomic_DNA"/>
</dbReference>
<evidence type="ECO:0000313" key="1">
    <source>
        <dbReference type="EMBL" id="GAF75064.1"/>
    </source>
</evidence>
<protein>
    <submittedName>
        <fullName evidence="1">Uncharacterized protein</fullName>
    </submittedName>
</protein>
<reference evidence="1" key="1">
    <citation type="journal article" date="2014" name="Front. Microbiol.">
        <title>High frequency of phylogenetically diverse reductive dehalogenase-homologous genes in deep subseafloor sedimentary metagenomes.</title>
        <authorList>
            <person name="Kawai M."/>
            <person name="Futagami T."/>
            <person name="Toyoda A."/>
            <person name="Takaki Y."/>
            <person name="Nishi S."/>
            <person name="Hori S."/>
            <person name="Arai W."/>
            <person name="Tsubouchi T."/>
            <person name="Morono Y."/>
            <person name="Uchiyama I."/>
            <person name="Ito T."/>
            <person name="Fujiyama A."/>
            <person name="Inagaki F."/>
            <person name="Takami H."/>
        </authorList>
    </citation>
    <scope>NUCLEOTIDE SEQUENCE</scope>
    <source>
        <strain evidence="1">Expedition CK06-06</strain>
    </source>
</reference>
<dbReference type="InterPro" id="IPR024411">
    <property type="entry name" value="Tail_terminator_phage"/>
</dbReference>
<sequence length="131" mass="14419">MGLQEDMGARLTAQGVASTGSTGWQLVYRDFHPEPDQQVVITESGGFPQENPRVGLDYPTFQVRIRGSSDAGSSLEAKAEAVDTALNFYNATVGGVKYLDVLRQGDRLYLGRDESHRPTYSLNYVAWRSST</sequence>
<dbReference type="Pfam" id="PF12691">
    <property type="entry name" value="Phage_tail_terminator_6"/>
    <property type="match status" value="1"/>
</dbReference>
<accession>X0S1Z5</accession>
<organism evidence="1">
    <name type="scientific">marine sediment metagenome</name>
    <dbReference type="NCBI Taxonomy" id="412755"/>
    <lineage>
        <taxon>unclassified sequences</taxon>
        <taxon>metagenomes</taxon>
        <taxon>ecological metagenomes</taxon>
    </lineage>
</organism>
<dbReference type="AlphaFoldDB" id="X0S1Z5"/>